<gene>
    <name evidence="1" type="ORF">LQV63_17600</name>
</gene>
<dbReference type="EMBL" id="JAJNBZ010000015">
    <property type="protein sequence ID" value="MCE5171119.1"/>
    <property type="molecule type" value="Genomic_DNA"/>
</dbReference>
<accession>A0ABS8YIQ9</accession>
<sequence>MLQARKAACGRVLFCGYAANSDAATAKVHLKSRFQPIFKLRQVHRGHTSPLIKALFAKIAALSFGIQPASQLLKQKVESVRLRKLIEQQGAVKEKAKWLIDYWGSKTIAGLVLMPATRYNFLHLNRSIRIKNKCQK</sequence>
<keyword evidence="2" id="KW-1185">Reference proteome</keyword>
<dbReference type="RefSeq" id="WP_233697678.1">
    <property type="nucleotide sequence ID" value="NZ_JAJNBZ010000015.1"/>
</dbReference>
<proteinExistence type="predicted"/>
<dbReference type="Proteomes" id="UP001199916">
    <property type="component" value="Unassembled WGS sequence"/>
</dbReference>
<protein>
    <submittedName>
        <fullName evidence="1">Uncharacterized protein</fullName>
    </submittedName>
</protein>
<reference evidence="1 2" key="1">
    <citation type="submission" date="2021-11" db="EMBL/GenBank/DDBJ databases">
        <title>Draft genome sequence of Paenibacillus profundus YoMME, a new Gram-positive bacteria with exoelectrogenic properties.</title>
        <authorList>
            <person name="Hubenova Y."/>
            <person name="Hubenova E."/>
            <person name="Manasiev Y."/>
            <person name="Peykov S."/>
            <person name="Mitov M."/>
        </authorList>
    </citation>
    <scope>NUCLEOTIDE SEQUENCE [LARGE SCALE GENOMIC DNA]</scope>
    <source>
        <strain evidence="1 2">YoMME</strain>
    </source>
</reference>
<name>A0ABS8YIQ9_9BACL</name>
<organism evidence="1 2">
    <name type="scientific">Paenibacillus profundus</name>
    <dbReference type="NCBI Taxonomy" id="1173085"/>
    <lineage>
        <taxon>Bacteria</taxon>
        <taxon>Bacillati</taxon>
        <taxon>Bacillota</taxon>
        <taxon>Bacilli</taxon>
        <taxon>Bacillales</taxon>
        <taxon>Paenibacillaceae</taxon>
        <taxon>Paenibacillus</taxon>
    </lineage>
</organism>
<comment type="caution">
    <text evidence="1">The sequence shown here is derived from an EMBL/GenBank/DDBJ whole genome shotgun (WGS) entry which is preliminary data.</text>
</comment>
<evidence type="ECO:0000313" key="1">
    <source>
        <dbReference type="EMBL" id="MCE5171119.1"/>
    </source>
</evidence>
<evidence type="ECO:0000313" key="2">
    <source>
        <dbReference type="Proteomes" id="UP001199916"/>
    </source>
</evidence>